<dbReference type="Proteomes" id="UP000280960">
    <property type="component" value="Chromosome"/>
</dbReference>
<evidence type="ECO:0000313" key="7">
    <source>
        <dbReference type="EMBL" id="AYO31690.1"/>
    </source>
</evidence>
<dbReference type="GO" id="GO:0047324">
    <property type="term" value="F:phosphoenolpyruvate-glycerone phosphotransferase activity"/>
    <property type="evidence" value="ECO:0007669"/>
    <property type="project" value="UniProtKB-EC"/>
</dbReference>
<protein>
    <recommendedName>
        <fullName evidence="3">phosphoenolpyruvate--glycerone phosphotransferase</fullName>
        <ecNumber evidence="3">2.7.1.121</ecNumber>
    </recommendedName>
</protein>
<accession>A0A3G2R894</accession>
<feature type="domain" description="PTS EIIA type-4" evidence="6">
    <location>
        <begin position="1"/>
        <end position="126"/>
    </location>
</feature>
<keyword evidence="4 7" id="KW-0808">Transferase</keyword>
<keyword evidence="7" id="KW-0418">Kinase</keyword>
<evidence type="ECO:0000256" key="5">
    <source>
        <dbReference type="ARBA" id="ARBA00046577"/>
    </source>
</evidence>
<dbReference type="Gene3D" id="3.40.50.510">
    <property type="entry name" value="Phosphotransferase system, mannose-type IIA component"/>
    <property type="match status" value="1"/>
</dbReference>
<dbReference type="EC" id="2.7.1.121" evidence="3"/>
<proteinExistence type="predicted"/>
<dbReference type="SUPFAM" id="SSF53062">
    <property type="entry name" value="PTS system fructose IIA component-like"/>
    <property type="match status" value="1"/>
</dbReference>
<name>A0A3G2R894_9FIRM</name>
<dbReference type="PROSITE" id="PS51096">
    <property type="entry name" value="PTS_EIIA_TYPE_4"/>
    <property type="match status" value="1"/>
</dbReference>
<sequence length="126" mass="13147">MVGIVLVSHTPKIAEGTLELIKQMTGEKVIMEIAAGTCDNRLGTDPVLIGEKIRKADTGDGVIVIVDLGSSIMSTEVAIESLEEPTRSRAAIADAPFVEGAIAAAMEASFGKGLQDVKMPPKTRGV</sequence>
<dbReference type="NCBIfam" id="TIGR02364">
    <property type="entry name" value="dha_pts"/>
    <property type="match status" value="1"/>
</dbReference>
<reference evidence="7 8" key="1">
    <citation type="submission" date="2018-10" db="EMBL/GenBank/DDBJ databases">
        <authorList>
            <person name="Zhang X."/>
        </authorList>
    </citation>
    <scope>NUCLEOTIDE SEQUENCE [LARGE SCALE GENOMIC DNA]</scope>
    <source>
        <strain evidence="7 8">SK-G1</strain>
    </source>
</reference>
<keyword evidence="8" id="KW-1185">Reference proteome</keyword>
<dbReference type="InterPro" id="IPR012844">
    <property type="entry name" value="DhaM_N"/>
</dbReference>
<comment type="subunit">
    <text evidence="5">Homodimer. The dihydroxyacetone kinase complex is composed of a homodimer of DhaM, a homodimer of DhaK and the subunit DhaL.</text>
</comment>
<evidence type="ECO:0000256" key="2">
    <source>
        <dbReference type="ARBA" id="ARBA00002788"/>
    </source>
</evidence>
<gene>
    <name evidence="7" type="primary">dhaM</name>
    <name evidence="7" type="ORF">D2962_14760</name>
</gene>
<dbReference type="EMBL" id="CP033169">
    <property type="protein sequence ID" value="AYO31690.1"/>
    <property type="molecule type" value="Genomic_DNA"/>
</dbReference>
<evidence type="ECO:0000256" key="4">
    <source>
        <dbReference type="ARBA" id="ARBA00022679"/>
    </source>
</evidence>
<dbReference type="InterPro" id="IPR039643">
    <property type="entry name" value="DhaM"/>
</dbReference>
<evidence type="ECO:0000259" key="6">
    <source>
        <dbReference type="PROSITE" id="PS51096"/>
    </source>
</evidence>
<dbReference type="AlphaFoldDB" id="A0A3G2R894"/>
<dbReference type="Pfam" id="PF03610">
    <property type="entry name" value="EIIA-man"/>
    <property type="match status" value="1"/>
</dbReference>
<dbReference type="InterPro" id="IPR036662">
    <property type="entry name" value="PTS_EIIA_man-typ_sf"/>
</dbReference>
<evidence type="ECO:0000256" key="3">
    <source>
        <dbReference type="ARBA" id="ARBA00012095"/>
    </source>
</evidence>
<organism evidence="7 8">
    <name type="scientific">Biomaibacter acetigenes</name>
    <dbReference type="NCBI Taxonomy" id="2316383"/>
    <lineage>
        <taxon>Bacteria</taxon>
        <taxon>Bacillati</taxon>
        <taxon>Bacillota</taxon>
        <taxon>Clostridia</taxon>
        <taxon>Thermosediminibacterales</taxon>
        <taxon>Tepidanaerobacteraceae</taxon>
        <taxon>Biomaibacter</taxon>
    </lineage>
</organism>
<dbReference type="InterPro" id="IPR004701">
    <property type="entry name" value="PTS_EIIA_man-typ"/>
</dbReference>
<comment type="catalytic activity">
    <reaction evidence="1">
        <text>dihydroxyacetone + phosphoenolpyruvate = dihydroxyacetone phosphate + pyruvate</text>
        <dbReference type="Rhea" id="RHEA:18381"/>
        <dbReference type="ChEBI" id="CHEBI:15361"/>
        <dbReference type="ChEBI" id="CHEBI:16016"/>
        <dbReference type="ChEBI" id="CHEBI:57642"/>
        <dbReference type="ChEBI" id="CHEBI:58702"/>
        <dbReference type="EC" id="2.7.1.121"/>
    </reaction>
</comment>
<dbReference type="KEGG" id="bacg:D2962_14760"/>
<dbReference type="RefSeq" id="WP_122015429.1">
    <property type="nucleotide sequence ID" value="NZ_CP033169.1"/>
</dbReference>
<dbReference type="GO" id="GO:0009401">
    <property type="term" value="P:phosphoenolpyruvate-dependent sugar phosphotransferase system"/>
    <property type="evidence" value="ECO:0007669"/>
    <property type="project" value="InterPro"/>
</dbReference>
<dbReference type="GO" id="GO:0019563">
    <property type="term" value="P:glycerol catabolic process"/>
    <property type="evidence" value="ECO:0007669"/>
    <property type="project" value="InterPro"/>
</dbReference>
<evidence type="ECO:0000313" key="8">
    <source>
        <dbReference type="Proteomes" id="UP000280960"/>
    </source>
</evidence>
<evidence type="ECO:0000256" key="1">
    <source>
        <dbReference type="ARBA" id="ARBA00001113"/>
    </source>
</evidence>
<dbReference type="GO" id="GO:0016020">
    <property type="term" value="C:membrane"/>
    <property type="evidence" value="ECO:0007669"/>
    <property type="project" value="InterPro"/>
</dbReference>
<dbReference type="PANTHER" id="PTHR38594:SF1">
    <property type="entry name" value="PEP-DEPENDENT DIHYDROXYACETONE KINASE, PHOSPHORYL DONOR SUBUNIT DHAM"/>
    <property type="match status" value="1"/>
</dbReference>
<comment type="function">
    <text evidence="2">Component of the dihydroxyacetone kinase complex, which is responsible for the phosphoenolpyruvate (PEP)-dependent phosphorylation of dihydroxyacetone. DhaM serves as the phosphoryl donor. Is phosphorylated by phosphoenolpyruvate in an EI- and HPr-dependent reaction, and a phosphorelay system on histidine residues finally leads to phosphoryl transfer to DhaL and dihydroxyacetone.</text>
</comment>
<dbReference type="PANTHER" id="PTHR38594">
    <property type="entry name" value="PEP-DEPENDENT DIHYDROXYACETONE KINASE, PHOSPHORYL DONOR SUBUNIT DHAM"/>
    <property type="match status" value="1"/>
</dbReference>